<accession>A0A412FJA6</accession>
<dbReference type="InterPro" id="IPR015797">
    <property type="entry name" value="NUDIX_hydrolase-like_dom_sf"/>
</dbReference>
<dbReference type="Pfam" id="PF00293">
    <property type="entry name" value="NUDIX"/>
    <property type="match status" value="1"/>
</dbReference>
<dbReference type="PROSITE" id="PS51462">
    <property type="entry name" value="NUDIX"/>
    <property type="match status" value="1"/>
</dbReference>
<sequence>MACLGVFEDTVDPDQPILTLRKTARVFVINPQGRIGMIHVLGQDEFGLRDHLESCGGGIEAGESASQAAVREAREELGAVLTDWIELGWIEDEYHRLQRRNHSTFFVAHCEPVLHPRSLTARERRMMAEPVWLCPEEVERRLNPENNQGIGLLIARRDFCAWQEAVRRHQIP</sequence>
<dbReference type="SUPFAM" id="SSF55811">
    <property type="entry name" value="Nudix"/>
    <property type="match status" value="1"/>
</dbReference>
<evidence type="ECO:0000259" key="2">
    <source>
        <dbReference type="PROSITE" id="PS51462"/>
    </source>
</evidence>
<organism evidence="3 4">
    <name type="scientific">Holdemania filiformis</name>
    <dbReference type="NCBI Taxonomy" id="61171"/>
    <lineage>
        <taxon>Bacteria</taxon>
        <taxon>Bacillati</taxon>
        <taxon>Bacillota</taxon>
        <taxon>Erysipelotrichia</taxon>
        <taxon>Erysipelotrichales</taxon>
        <taxon>Erysipelotrichaceae</taxon>
        <taxon>Holdemania</taxon>
    </lineage>
</organism>
<keyword evidence="4" id="KW-1185">Reference proteome</keyword>
<proteinExistence type="predicted"/>
<keyword evidence="1 3" id="KW-0378">Hydrolase</keyword>
<dbReference type="RefSeq" id="WP_117896093.1">
    <property type="nucleotide sequence ID" value="NZ_CABJCV010000028.1"/>
</dbReference>
<evidence type="ECO:0000313" key="4">
    <source>
        <dbReference type="Proteomes" id="UP000284178"/>
    </source>
</evidence>
<evidence type="ECO:0000313" key="3">
    <source>
        <dbReference type="EMBL" id="RGR68239.1"/>
    </source>
</evidence>
<feature type="domain" description="Nudix hydrolase" evidence="2">
    <location>
        <begin position="19"/>
        <end position="156"/>
    </location>
</feature>
<dbReference type="GO" id="GO:0016787">
    <property type="term" value="F:hydrolase activity"/>
    <property type="evidence" value="ECO:0007669"/>
    <property type="project" value="UniProtKB-KW"/>
</dbReference>
<dbReference type="InterPro" id="IPR000086">
    <property type="entry name" value="NUDIX_hydrolase_dom"/>
</dbReference>
<comment type="caution">
    <text evidence="3">The sequence shown here is derived from an EMBL/GenBank/DDBJ whole genome shotgun (WGS) entry which is preliminary data.</text>
</comment>
<dbReference type="Proteomes" id="UP000284178">
    <property type="component" value="Unassembled WGS sequence"/>
</dbReference>
<dbReference type="GeneID" id="83016931"/>
<protein>
    <submittedName>
        <fullName evidence="3">NUDIX hydrolase</fullName>
    </submittedName>
</protein>
<dbReference type="PROSITE" id="PS00893">
    <property type="entry name" value="NUDIX_BOX"/>
    <property type="match status" value="1"/>
</dbReference>
<dbReference type="Gene3D" id="3.90.79.10">
    <property type="entry name" value="Nucleoside Triphosphate Pyrophosphohydrolase"/>
    <property type="match status" value="1"/>
</dbReference>
<name>A0A412FJA6_9FIRM</name>
<dbReference type="AlphaFoldDB" id="A0A412FJA6"/>
<dbReference type="InterPro" id="IPR020084">
    <property type="entry name" value="NUDIX_hydrolase_CS"/>
</dbReference>
<dbReference type="EMBL" id="QRUP01000028">
    <property type="protein sequence ID" value="RGR68239.1"/>
    <property type="molecule type" value="Genomic_DNA"/>
</dbReference>
<evidence type="ECO:0000256" key="1">
    <source>
        <dbReference type="ARBA" id="ARBA00022801"/>
    </source>
</evidence>
<gene>
    <name evidence="3" type="ORF">DWY25_16155</name>
</gene>
<reference evidence="3 4" key="1">
    <citation type="submission" date="2018-08" db="EMBL/GenBank/DDBJ databases">
        <title>A genome reference for cultivated species of the human gut microbiota.</title>
        <authorList>
            <person name="Zou Y."/>
            <person name="Xue W."/>
            <person name="Luo G."/>
        </authorList>
    </citation>
    <scope>NUCLEOTIDE SEQUENCE [LARGE SCALE GENOMIC DNA]</scope>
    <source>
        <strain evidence="3 4">AF24-29</strain>
    </source>
</reference>